<evidence type="ECO:0000256" key="5">
    <source>
        <dbReference type="ARBA" id="ARBA00022691"/>
    </source>
</evidence>
<dbReference type="Gene3D" id="3.40.50.150">
    <property type="entry name" value="Vaccinia Virus protein VP39"/>
    <property type="match status" value="1"/>
</dbReference>
<feature type="binding site" evidence="6">
    <location>
        <begin position="127"/>
        <end position="128"/>
    </location>
    <ligand>
        <name>S-adenosyl-L-methionine</name>
        <dbReference type="ChEBI" id="CHEBI:59789"/>
    </ligand>
</feature>
<feature type="binding site" evidence="6">
    <location>
        <position position="78"/>
    </location>
    <ligand>
        <name>S-adenosyl-L-methionine</name>
        <dbReference type="ChEBI" id="CHEBI:59789"/>
    </ligand>
</feature>
<keyword evidence="8" id="KW-1185">Reference proteome</keyword>
<keyword evidence="3 6" id="KW-0489">Methyltransferase</keyword>
<dbReference type="RefSeq" id="WP_310456904.1">
    <property type="nucleotide sequence ID" value="NZ_JAVKPH010000007.1"/>
</dbReference>
<dbReference type="SUPFAM" id="SSF53335">
    <property type="entry name" value="S-adenosyl-L-methionine-dependent methyltransferases"/>
    <property type="match status" value="1"/>
</dbReference>
<comment type="catalytic activity">
    <reaction evidence="6">
        <text>guanosine(527) in 16S rRNA + S-adenosyl-L-methionine = N(7)-methylguanosine(527) in 16S rRNA + S-adenosyl-L-homocysteine</text>
        <dbReference type="Rhea" id="RHEA:42732"/>
        <dbReference type="Rhea" id="RHEA-COMP:10209"/>
        <dbReference type="Rhea" id="RHEA-COMP:10210"/>
        <dbReference type="ChEBI" id="CHEBI:57856"/>
        <dbReference type="ChEBI" id="CHEBI:59789"/>
        <dbReference type="ChEBI" id="CHEBI:74269"/>
        <dbReference type="ChEBI" id="CHEBI:74480"/>
        <dbReference type="EC" id="2.1.1.170"/>
    </reaction>
</comment>
<evidence type="ECO:0000256" key="6">
    <source>
        <dbReference type="HAMAP-Rule" id="MF_00074"/>
    </source>
</evidence>
<dbReference type="EMBL" id="JAVKPH010000007">
    <property type="protein sequence ID" value="MDR5652661.1"/>
    <property type="molecule type" value="Genomic_DNA"/>
</dbReference>
<dbReference type="Proteomes" id="UP001247754">
    <property type="component" value="Unassembled WGS sequence"/>
</dbReference>
<dbReference type="Pfam" id="PF02527">
    <property type="entry name" value="GidB"/>
    <property type="match status" value="1"/>
</dbReference>
<gene>
    <name evidence="6 7" type="primary">rsmG</name>
    <name evidence="7" type="ORF">RGD00_08605</name>
</gene>
<keyword evidence="2 6" id="KW-0698">rRNA processing</keyword>
<dbReference type="PIRSF" id="PIRSF003078">
    <property type="entry name" value="GidB"/>
    <property type="match status" value="1"/>
</dbReference>
<keyword evidence="5 6" id="KW-0949">S-adenosyl-L-methionine</keyword>
<dbReference type="GO" id="GO:0008168">
    <property type="term" value="F:methyltransferase activity"/>
    <property type="evidence" value="ECO:0007669"/>
    <property type="project" value="UniProtKB-KW"/>
</dbReference>
<dbReference type="PANTHER" id="PTHR31760">
    <property type="entry name" value="S-ADENOSYL-L-METHIONINE-DEPENDENT METHYLTRANSFERASES SUPERFAMILY PROTEIN"/>
    <property type="match status" value="1"/>
</dbReference>
<feature type="binding site" evidence="6">
    <location>
        <position position="73"/>
    </location>
    <ligand>
        <name>S-adenosyl-L-methionine</name>
        <dbReference type="ChEBI" id="CHEBI:59789"/>
    </ligand>
</feature>
<keyword evidence="4 6" id="KW-0808">Transferase</keyword>
<comment type="subcellular location">
    <subcellularLocation>
        <location evidence="6">Cytoplasm</location>
    </subcellularLocation>
</comment>
<evidence type="ECO:0000313" key="7">
    <source>
        <dbReference type="EMBL" id="MDR5652661.1"/>
    </source>
</evidence>
<dbReference type="HAMAP" id="MF_00074">
    <property type="entry name" value="16SrRNA_methyltr_G"/>
    <property type="match status" value="1"/>
</dbReference>
<protein>
    <recommendedName>
        <fullName evidence="6">Ribosomal RNA small subunit methyltransferase G</fullName>
        <ecNumber evidence="6">2.1.1.170</ecNumber>
    </recommendedName>
    <alternativeName>
        <fullName evidence="6">16S rRNA 7-methylguanosine methyltransferase</fullName>
        <shortName evidence="6">16S rRNA m7G methyltransferase</shortName>
    </alternativeName>
</protein>
<accession>A0ABU1F704</accession>
<dbReference type="PANTHER" id="PTHR31760:SF0">
    <property type="entry name" value="S-ADENOSYL-L-METHIONINE-DEPENDENT METHYLTRANSFERASES SUPERFAMILY PROTEIN"/>
    <property type="match status" value="1"/>
</dbReference>
<dbReference type="NCBIfam" id="TIGR00138">
    <property type="entry name" value="rsmG_gidB"/>
    <property type="match status" value="1"/>
</dbReference>
<comment type="function">
    <text evidence="6">Specifically methylates the N7 position of guanine in position 527 of 16S rRNA.</text>
</comment>
<organism evidence="7 8">
    <name type="scientific">Ruixingdingia sedimenti</name>
    <dbReference type="NCBI Taxonomy" id="3073604"/>
    <lineage>
        <taxon>Bacteria</taxon>
        <taxon>Pseudomonadati</taxon>
        <taxon>Pseudomonadota</taxon>
        <taxon>Alphaproteobacteria</taxon>
        <taxon>Rhodobacterales</taxon>
        <taxon>Paracoccaceae</taxon>
        <taxon>Ruixingdingia</taxon>
    </lineage>
</organism>
<reference evidence="7 8" key="1">
    <citation type="submission" date="2023-09" db="EMBL/GenBank/DDBJ databases">
        <title>Xinfangfangia sedmenti sp. nov., isolated the sedment.</title>
        <authorList>
            <person name="Xu L."/>
        </authorList>
    </citation>
    <scope>NUCLEOTIDE SEQUENCE [LARGE SCALE GENOMIC DNA]</scope>
    <source>
        <strain evidence="7 8">LG-4</strain>
    </source>
</reference>
<comment type="caution">
    <text evidence="7">The sequence shown here is derived from an EMBL/GenBank/DDBJ whole genome shotgun (WGS) entry which is preliminary data.</text>
</comment>
<evidence type="ECO:0000256" key="2">
    <source>
        <dbReference type="ARBA" id="ARBA00022552"/>
    </source>
</evidence>
<comment type="caution">
    <text evidence="6">Lacks conserved residue(s) required for the propagation of feature annotation.</text>
</comment>
<dbReference type="InterPro" id="IPR029063">
    <property type="entry name" value="SAM-dependent_MTases_sf"/>
</dbReference>
<dbReference type="GO" id="GO:0032259">
    <property type="term" value="P:methylation"/>
    <property type="evidence" value="ECO:0007669"/>
    <property type="project" value="UniProtKB-KW"/>
</dbReference>
<feature type="binding site" evidence="6">
    <location>
        <position position="141"/>
    </location>
    <ligand>
        <name>S-adenosyl-L-methionine</name>
        <dbReference type="ChEBI" id="CHEBI:59789"/>
    </ligand>
</feature>
<evidence type="ECO:0000256" key="1">
    <source>
        <dbReference type="ARBA" id="ARBA00022490"/>
    </source>
</evidence>
<name>A0ABU1F704_9RHOB</name>
<sequence length="208" mass="22551">MTLEEFTAALGRDVSRETFARLEAFAALVHRWNPAINLVAKSTLPHLWHRHILDSAQILGHARDDIAHWADLGSGGGFPGIIIAVLLAQDSPQTRVTLVESDQRKATFLAESSRQLGLNPVILTTRAESTRPLAADVISARALAPLPRLLPLIALHAAPQTIALLPKGAGYQQELAEAAADWRFTSTAHPSITDPKAVILELRNLTHV</sequence>
<dbReference type="InterPro" id="IPR003682">
    <property type="entry name" value="rRNA_ssu_MeTfrase_G"/>
</dbReference>
<proteinExistence type="inferred from homology"/>
<comment type="similarity">
    <text evidence="6">Belongs to the methyltransferase superfamily. RNA methyltransferase RsmG family.</text>
</comment>
<evidence type="ECO:0000256" key="4">
    <source>
        <dbReference type="ARBA" id="ARBA00022679"/>
    </source>
</evidence>
<keyword evidence="1 6" id="KW-0963">Cytoplasm</keyword>
<evidence type="ECO:0000313" key="8">
    <source>
        <dbReference type="Proteomes" id="UP001247754"/>
    </source>
</evidence>
<evidence type="ECO:0000256" key="3">
    <source>
        <dbReference type="ARBA" id="ARBA00022603"/>
    </source>
</evidence>
<dbReference type="EC" id="2.1.1.170" evidence="6"/>